<dbReference type="AlphaFoldDB" id="A0A7Y9X2P9"/>
<dbReference type="EMBL" id="JACCHK010000001">
    <property type="protein sequence ID" value="NYH42795.1"/>
    <property type="molecule type" value="Genomic_DNA"/>
</dbReference>
<evidence type="ECO:0000313" key="1">
    <source>
        <dbReference type="EMBL" id="NYH42795.1"/>
    </source>
</evidence>
<gene>
    <name evidence="1" type="ORF">HNR22_002522</name>
</gene>
<sequence>MPDTPAAPAARPAPTASATLSAEDGKLVVLARGARGRVGAVEGAAVRDQDGRTYAAASVALPSLTLTALQLAVASAVAAGASRLEAAAVVTEASTLDGAGHAAVRDLAVDAPIHLAAPDGTVLGTVTQ</sequence>
<proteinExistence type="predicted"/>
<dbReference type="InterPro" id="IPR016193">
    <property type="entry name" value="Cytidine_deaminase-like"/>
</dbReference>
<keyword evidence="2" id="KW-1185">Reference proteome</keyword>
<evidence type="ECO:0000313" key="2">
    <source>
        <dbReference type="Proteomes" id="UP000523545"/>
    </source>
</evidence>
<comment type="caution">
    <text evidence="1">The sequence shown here is derived from an EMBL/GenBank/DDBJ whole genome shotgun (WGS) entry which is preliminary data.</text>
</comment>
<organism evidence="1 2">
    <name type="scientific">Micromonospora jinlongensis</name>
    <dbReference type="NCBI Taxonomy" id="1287877"/>
    <lineage>
        <taxon>Bacteria</taxon>
        <taxon>Bacillati</taxon>
        <taxon>Actinomycetota</taxon>
        <taxon>Actinomycetes</taxon>
        <taxon>Micromonosporales</taxon>
        <taxon>Micromonosporaceae</taxon>
        <taxon>Micromonospora</taxon>
    </lineage>
</organism>
<accession>A0A7Y9X2P9</accession>
<evidence type="ECO:0008006" key="3">
    <source>
        <dbReference type="Google" id="ProtNLM"/>
    </source>
</evidence>
<protein>
    <recommendedName>
        <fullName evidence="3">Cytidine deaminase</fullName>
    </recommendedName>
</protein>
<dbReference type="SUPFAM" id="SSF53927">
    <property type="entry name" value="Cytidine deaminase-like"/>
    <property type="match status" value="1"/>
</dbReference>
<name>A0A7Y9X2P9_9ACTN</name>
<dbReference type="Gene3D" id="3.40.140.10">
    <property type="entry name" value="Cytidine Deaminase, domain 2"/>
    <property type="match status" value="1"/>
</dbReference>
<dbReference type="GO" id="GO:0003824">
    <property type="term" value="F:catalytic activity"/>
    <property type="evidence" value="ECO:0007669"/>
    <property type="project" value="InterPro"/>
</dbReference>
<dbReference type="Proteomes" id="UP000523545">
    <property type="component" value="Unassembled WGS sequence"/>
</dbReference>
<dbReference type="RefSeq" id="WP_179780518.1">
    <property type="nucleotide sequence ID" value="NZ_JACCHK010000001.1"/>
</dbReference>
<reference evidence="1 2" key="1">
    <citation type="submission" date="2020-07" db="EMBL/GenBank/DDBJ databases">
        <title>Sequencing the genomes of 1000 actinobacteria strains.</title>
        <authorList>
            <person name="Klenk H.-P."/>
        </authorList>
    </citation>
    <scope>NUCLEOTIDE SEQUENCE [LARGE SCALE GENOMIC DNA]</scope>
    <source>
        <strain evidence="1 2">DSM 45876</strain>
    </source>
</reference>